<sequence>MTTPLITRIEAALEDGKLSIDLLRKAQASKDISERALAYMVISEPHLRESLGNFKPRKADVQAIFDYLLDCIKLDLEWDEDYANSREDALYELTAPLDPFWSKHDAAISEDAFWDRIETFLQNDLPEYCADFTPEFLQDQSETAQFQARKSRWAKTPKLKPYIDALDADEA</sequence>
<name>A0A916VTP3_9RHOB</name>
<dbReference type="EMBL" id="BMKA01000012">
    <property type="protein sequence ID" value="GGA33967.1"/>
    <property type="molecule type" value="Genomic_DNA"/>
</dbReference>
<dbReference type="AlphaFoldDB" id="A0A916VTP3"/>
<reference evidence="1" key="2">
    <citation type="submission" date="2020-09" db="EMBL/GenBank/DDBJ databases">
        <authorList>
            <person name="Sun Q."/>
            <person name="Zhou Y."/>
        </authorList>
    </citation>
    <scope>NUCLEOTIDE SEQUENCE</scope>
    <source>
        <strain evidence="1">CGMCC 1.15880</strain>
    </source>
</reference>
<accession>A0A916VTP3</accession>
<comment type="caution">
    <text evidence="1">The sequence shown here is derived from an EMBL/GenBank/DDBJ whole genome shotgun (WGS) entry which is preliminary data.</text>
</comment>
<proteinExistence type="predicted"/>
<protein>
    <submittedName>
        <fullName evidence="1">Uncharacterized protein</fullName>
    </submittedName>
</protein>
<reference evidence="1" key="1">
    <citation type="journal article" date="2014" name="Int. J. Syst. Evol. Microbiol.">
        <title>Complete genome sequence of Corynebacterium casei LMG S-19264T (=DSM 44701T), isolated from a smear-ripened cheese.</title>
        <authorList>
            <consortium name="US DOE Joint Genome Institute (JGI-PGF)"/>
            <person name="Walter F."/>
            <person name="Albersmeier A."/>
            <person name="Kalinowski J."/>
            <person name="Ruckert C."/>
        </authorList>
    </citation>
    <scope>NUCLEOTIDE SEQUENCE</scope>
    <source>
        <strain evidence="1">CGMCC 1.15880</strain>
    </source>
</reference>
<evidence type="ECO:0000313" key="2">
    <source>
        <dbReference type="Proteomes" id="UP000628017"/>
    </source>
</evidence>
<dbReference type="RefSeq" id="WP_188678961.1">
    <property type="nucleotide sequence ID" value="NZ_BMKA01000012.1"/>
</dbReference>
<gene>
    <name evidence="1" type="ORF">GCM10011498_38960</name>
</gene>
<keyword evidence="2" id="KW-1185">Reference proteome</keyword>
<evidence type="ECO:0000313" key="1">
    <source>
        <dbReference type="EMBL" id="GGA33967.1"/>
    </source>
</evidence>
<organism evidence="1 2">
    <name type="scientific">Neptunicoccus cionae</name>
    <dbReference type="NCBI Taxonomy" id="2035344"/>
    <lineage>
        <taxon>Bacteria</taxon>
        <taxon>Pseudomonadati</taxon>
        <taxon>Pseudomonadota</taxon>
        <taxon>Alphaproteobacteria</taxon>
        <taxon>Rhodobacterales</taxon>
        <taxon>Paracoccaceae</taxon>
        <taxon>Neptunicoccus</taxon>
    </lineage>
</organism>
<dbReference type="Proteomes" id="UP000628017">
    <property type="component" value="Unassembled WGS sequence"/>
</dbReference>